<reference evidence="3" key="1">
    <citation type="journal article" date="2019" name="Int. J. Syst. Evol. Microbiol.">
        <title>The Global Catalogue of Microorganisms (GCM) 10K type strain sequencing project: providing services to taxonomists for standard genome sequencing and annotation.</title>
        <authorList>
            <consortium name="The Broad Institute Genomics Platform"/>
            <consortium name="The Broad Institute Genome Sequencing Center for Infectious Disease"/>
            <person name="Wu L."/>
            <person name="Ma J."/>
        </authorList>
    </citation>
    <scope>NUCLEOTIDE SEQUENCE [LARGE SCALE GENOMIC DNA]</scope>
    <source>
        <strain evidence="3">CCUG 63418</strain>
    </source>
</reference>
<accession>A0ABW2Z2S7</accession>
<dbReference type="EMBL" id="JBHTHU010000022">
    <property type="protein sequence ID" value="MFD0752155.1"/>
    <property type="molecule type" value="Genomic_DNA"/>
</dbReference>
<protein>
    <submittedName>
        <fullName evidence="2">Uncharacterized protein</fullName>
    </submittedName>
</protein>
<keyword evidence="3" id="KW-1185">Reference proteome</keyword>
<feature type="transmembrane region" description="Helical" evidence="1">
    <location>
        <begin position="7"/>
        <end position="28"/>
    </location>
</feature>
<feature type="transmembrane region" description="Helical" evidence="1">
    <location>
        <begin position="89"/>
        <end position="107"/>
    </location>
</feature>
<organism evidence="2 3">
    <name type="scientific">Mucilaginibacter calamicampi</name>
    <dbReference type="NCBI Taxonomy" id="1302352"/>
    <lineage>
        <taxon>Bacteria</taxon>
        <taxon>Pseudomonadati</taxon>
        <taxon>Bacteroidota</taxon>
        <taxon>Sphingobacteriia</taxon>
        <taxon>Sphingobacteriales</taxon>
        <taxon>Sphingobacteriaceae</taxon>
        <taxon>Mucilaginibacter</taxon>
    </lineage>
</organism>
<feature type="transmembrane region" description="Helical" evidence="1">
    <location>
        <begin position="34"/>
        <end position="51"/>
    </location>
</feature>
<sequence>MKPLHRNLLIASNLYRASALATVLAYLLADVANMVPEMLMIAFMLIVAYLIRAGFRWLKWMLLVWELYNVPAFIALVSKPWSGNTGTTVLLIIIEILQVVALVFLFLPRKEEPDMEPEDEEEQPADTE</sequence>
<evidence type="ECO:0000313" key="2">
    <source>
        <dbReference type="EMBL" id="MFD0752155.1"/>
    </source>
</evidence>
<comment type="caution">
    <text evidence="2">The sequence shown here is derived from an EMBL/GenBank/DDBJ whole genome shotgun (WGS) entry which is preliminary data.</text>
</comment>
<name>A0ABW2Z2S7_9SPHI</name>
<keyword evidence="1" id="KW-0812">Transmembrane</keyword>
<evidence type="ECO:0000313" key="3">
    <source>
        <dbReference type="Proteomes" id="UP001596958"/>
    </source>
</evidence>
<keyword evidence="1" id="KW-0472">Membrane</keyword>
<feature type="transmembrane region" description="Helical" evidence="1">
    <location>
        <begin position="58"/>
        <end position="77"/>
    </location>
</feature>
<keyword evidence="1" id="KW-1133">Transmembrane helix</keyword>
<proteinExistence type="predicted"/>
<evidence type="ECO:0000256" key="1">
    <source>
        <dbReference type="SAM" id="Phobius"/>
    </source>
</evidence>
<dbReference type="Proteomes" id="UP001596958">
    <property type="component" value="Unassembled WGS sequence"/>
</dbReference>
<dbReference type="RefSeq" id="WP_377102506.1">
    <property type="nucleotide sequence ID" value="NZ_JBHTHU010000022.1"/>
</dbReference>
<gene>
    <name evidence="2" type="ORF">ACFQZS_18525</name>
</gene>